<gene>
    <name evidence="3" type="ORF">NG42_20405</name>
    <name evidence="4" type="ORF">NG43_21405</name>
</gene>
<dbReference type="EMBL" id="JRXF01000066">
    <property type="protein sequence ID" value="KOC87498.1"/>
    <property type="molecule type" value="Genomic_DNA"/>
</dbReference>
<dbReference type="PANTHER" id="PTHR33420:SF26">
    <property type="entry name" value="FIMBRIAL SUBUNIT"/>
    <property type="match status" value="1"/>
</dbReference>
<dbReference type="Gene3D" id="2.60.40.1090">
    <property type="entry name" value="Fimbrial-type adhesion domain"/>
    <property type="match status" value="1"/>
</dbReference>
<evidence type="ECO:0000313" key="3">
    <source>
        <dbReference type="EMBL" id="KOC87492.1"/>
    </source>
</evidence>
<evidence type="ECO:0000313" key="6">
    <source>
        <dbReference type="Proteomes" id="UP000037088"/>
    </source>
</evidence>
<feature type="signal peptide" evidence="1">
    <location>
        <begin position="1"/>
        <end position="22"/>
    </location>
</feature>
<dbReference type="AlphaFoldDB" id="A0A0L7SWH0"/>
<dbReference type="Proteomes" id="UP000036851">
    <property type="component" value="Unassembled WGS sequence"/>
</dbReference>
<name>A0A0L7SWH0_9GAMM</name>
<dbReference type="Proteomes" id="UP000037088">
    <property type="component" value="Unassembled WGS sequence"/>
</dbReference>
<accession>A0A0L7SWH0</accession>
<organism evidence="3 6">
    <name type="scientific">Winslowiella iniecta</name>
    <dbReference type="NCBI Taxonomy" id="1560201"/>
    <lineage>
        <taxon>Bacteria</taxon>
        <taxon>Pseudomonadati</taxon>
        <taxon>Pseudomonadota</taxon>
        <taxon>Gammaproteobacteria</taxon>
        <taxon>Enterobacterales</taxon>
        <taxon>Erwiniaceae</taxon>
        <taxon>Winslowiella</taxon>
    </lineage>
</organism>
<evidence type="ECO:0000313" key="5">
    <source>
        <dbReference type="Proteomes" id="UP000036851"/>
    </source>
</evidence>
<dbReference type="EMBL" id="JRXE01000039">
    <property type="protein sequence ID" value="KOC87492.1"/>
    <property type="molecule type" value="Genomic_DNA"/>
</dbReference>
<dbReference type="GO" id="GO:0043709">
    <property type="term" value="P:cell adhesion involved in single-species biofilm formation"/>
    <property type="evidence" value="ECO:0007669"/>
    <property type="project" value="TreeGrafter"/>
</dbReference>
<dbReference type="OrthoDB" id="6522787at2"/>
<dbReference type="InterPro" id="IPR000259">
    <property type="entry name" value="Adhesion_dom_fimbrial"/>
</dbReference>
<keyword evidence="6" id="KW-1185">Reference proteome</keyword>
<proteinExistence type="predicted"/>
<evidence type="ECO:0000313" key="4">
    <source>
        <dbReference type="EMBL" id="KOC87498.1"/>
    </source>
</evidence>
<comment type="caution">
    <text evidence="3">The sequence shown here is derived from an EMBL/GenBank/DDBJ whole genome shotgun (WGS) entry which is preliminary data.</text>
</comment>
<dbReference type="SUPFAM" id="SSF49401">
    <property type="entry name" value="Bacterial adhesins"/>
    <property type="match status" value="1"/>
</dbReference>
<dbReference type="InterPro" id="IPR008966">
    <property type="entry name" value="Adhesion_dom_sf"/>
</dbReference>
<dbReference type="STRING" id="1560201.NG42_20405"/>
<dbReference type="RefSeq" id="WP_052902662.1">
    <property type="nucleotide sequence ID" value="NZ_JRXE01000039.1"/>
</dbReference>
<sequence length="177" mass="18238">MEVNKIMMTAVMIFGSVSVADAADAGHGKLTFSGAIIDSPCSISPDSVDQTVELGQVSNVALAANGNTGTSVPRPFQIRLENCDITTMKTVQAIFSGPVSAYDPDSLGISGTASGASIEMNDGSNNKIRLGVPTTPQPLLQGYNTLPYTAYLRGGGASATITPGEFQSIAGFTLVYP</sequence>
<dbReference type="InterPro" id="IPR050263">
    <property type="entry name" value="Bact_Fimbrial_Adh_Pro"/>
</dbReference>
<evidence type="ECO:0000256" key="1">
    <source>
        <dbReference type="SAM" id="SignalP"/>
    </source>
</evidence>
<protein>
    <submittedName>
        <fullName evidence="3">Fimbria A protein</fullName>
    </submittedName>
</protein>
<dbReference type="GO" id="GO:0009289">
    <property type="term" value="C:pilus"/>
    <property type="evidence" value="ECO:0007669"/>
    <property type="project" value="InterPro"/>
</dbReference>
<dbReference type="Pfam" id="PF00419">
    <property type="entry name" value="Fimbrial"/>
    <property type="match status" value="1"/>
</dbReference>
<dbReference type="PANTHER" id="PTHR33420">
    <property type="entry name" value="FIMBRIAL SUBUNIT ELFA-RELATED"/>
    <property type="match status" value="1"/>
</dbReference>
<dbReference type="InterPro" id="IPR036937">
    <property type="entry name" value="Adhesion_dom_fimbrial_sf"/>
</dbReference>
<dbReference type="PATRIC" id="fig|1560201.3.peg.4331"/>
<feature type="chain" id="PRO_5010426991" evidence="1">
    <location>
        <begin position="23"/>
        <end position="177"/>
    </location>
</feature>
<evidence type="ECO:0000259" key="2">
    <source>
        <dbReference type="Pfam" id="PF00419"/>
    </source>
</evidence>
<feature type="domain" description="Fimbrial-type adhesion" evidence="2">
    <location>
        <begin position="31"/>
        <end position="176"/>
    </location>
</feature>
<keyword evidence="1" id="KW-0732">Signal</keyword>
<reference evidence="5 6" key="1">
    <citation type="journal article" date="2015" name="Int. J. Syst. Evol. Microbiol.">
        <title>Erwinia iniecta sp. nov., isolated from Russian wheat aphids (Diuraphis noxia).</title>
        <authorList>
            <person name="Campillo T."/>
            <person name="Luna E."/>
            <person name="Portier P."/>
            <person name="Fischer-Le Saux M."/>
            <person name="Lapitan N."/>
            <person name="Tisserat N.A."/>
            <person name="Leach J.E."/>
        </authorList>
    </citation>
    <scope>NUCLEOTIDE SEQUENCE [LARGE SCALE GENOMIC DNA]</scope>
    <source>
        <strain evidence="3 6">B120</strain>
        <strain evidence="4 5">B149</strain>
    </source>
</reference>